<protein>
    <submittedName>
        <fullName evidence="1">Uncharacterized protein</fullName>
    </submittedName>
</protein>
<accession>A0AAV5IJL6</accession>
<comment type="caution">
    <text evidence="1">The sequence shown here is derived from an EMBL/GenBank/DDBJ whole genome shotgun (WGS) entry which is preliminary data.</text>
</comment>
<reference evidence="1 2" key="1">
    <citation type="journal article" date="2021" name="Commun. Biol.">
        <title>The genome of Shorea leprosula (Dipterocarpaceae) highlights the ecological relevance of drought in aseasonal tropical rainforests.</title>
        <authorList>
            <person name="Ng K.K.S."/>
            <person name="Kobayashi M.J."/>
            <person name="Fawcett J.A."/>
            <person name="Hatakeyama M."/>
            <person name="Paape T."/>
            <person name="Ng C.H."/>
            <person name="Ang C.C."/>
            <person name="Tnah L.H."/>
            <person name="Lee C.T."/>
            <person name="Nishiyama T."/>
            <person name="Sese J."/>
            <person name="O'Brien M.J."/>
            <person name="Copetti D."/>
            <person name="Mohd Noor M.I."/>
            <person name="Ong R.C."/>
            <person name="Putra M."/>
            <person name="Sireger I.Z."/>
            <person name="Indrioko S."/>
            <person name="Kosugi Y."/>
            <person name="Izuno A."/>
            <person name="Isagi Y."/>
            <person name="Lee S.L."/>
            <person name="Shimizu K.K."/>
        </authorList>
    </citation>
    <scope>NUCLEOTIDE SEQUENCE [LARGE SCALE GENOMIC DNA]</scope>
    <source>
        <strain evidence="1">214</strain>
    </source>
</reference>
<dbReference type="Proteomes" id="UP001054252">
    <property type="component" value="Unassembled WGS sequence"/>
</dbReference>
<proteinExistence type="predicted"/>
<dbReference type="AlphaFoldDB" id="A0AAV5IJL6"/>
<keyword evidence="2" id="KW-1185">Reference proteome</keyword>
<dbReference type="EMBL" id="BPVZ01000012">
    <property type="protein sequence ID" value="GKU98027.1"/>
    <property type="molecule type" value="Genomic_DNA"/>
</dbReference>
<gene>
    <name evidence="1" type="ORF">SLEP1_g11083</name>
</gene>
<sequence length="109" mass="12688">MGKHFPKNFCTIRPFTIYKKGGEKRYITETFAVLLSLNFWCTMKMQSKQCRVMVNQGARIAEEADRDLVKNPWMQPALIALWPKMGGCQTTYSPLVWHCLNKTTKIPHH</sequence>
<evidence type="ECO:0000313" key="1">
    <source>
        <dbReference type="EMBL" id="GKU98027.1"/>
    </source>
</evidence>
<name>A0AAV5IJL6_9ROSI</name>
<organism evidence="1 2">
    <name type="scientific">Rubroshorea leprosula</name>
    <dbReference type="NCBI Taxonomy" id="152421"/>
    <lineage>
        <taxon>Eukaryota</taxon>
        <taxon>Viridiplantae</taxon>
        <taxon>Streptophyta</taxon>
        <taxon>Embryophyta</taxon>
        <taxon>Tracheophyta</taxon>
        <taxon>Spermatophyta</taxon>
        <taxon>Magnoliopsida</taxon>
        <taxon>eudicotyledons</taxon>
        <taxon>Gunneridae</taxon>
        <taxon>Pentapetalae</taxon>
        <taxon>rosids</taxon>
        <taxon>malvids</taxon>
        <taxon>Malvales</taxon>
        <taxon>Dipterocarpaceae</taxon>
        <taxon>Rubroshorea</taxon>
    </lineage>
</organism>
<evidence type="ECO:0000313" key="2">
    <source>
        <dbReference type="Proteomes" id="UP001054252"/>
    </source>
</evidence>